<gene>
    <name evidence="4" type="ORF">PUMCH_000943</name>
</gene>
<proteinExistence type="predicted"/>
<feature type="domain" description="PX" evidence="3">
    <location>
        <begin position="235"/>
        <end position="335"/>
    </location>
</feature>
<evidence type="ECO:0000313" key="5">
    <source>
        <dbReference type="Proteomes" id="UP001338582"/>
    </source>
</evidence>
<dbReference type="GO" id="GO:0042147">
    <property type="term" value="P:retrograde transport, endosome to Golgi"/>
    <property type="evidence" value="ECO:0007669"/>
    <property type="project" value="InterPro"/>
</dbReference>
<dbReference type="RefSeq" id="XP_062876087.1">
    <property type="nucleotide sequence ID" value="XM_063020017.1"/>
</dbReference>
<sequence>MNSGYGDDIFENGWAASSPEQPLAFGSRPVLAEPAVLSSKASQQYQTLYEHLHGKVKSVTELEAVVFAPLIAHHSLTGYQSSRIIDTMYDHNILPPNVERNFHQIMGLLALELEVSGLGDYVTLQFRLNSGLPPLPEELYQLLLSDEGEQKPLSHQDSPGPLASLIGNLAVSDSAKPQDTEWTATTLDNPLMADHSVLLIDPDSSVADAAHGNDESYVKKYITDLRDEFSPLVGAVYPIKIKEVPEKEGLVFKHINYTITHELSLGVEVTGGAKKVIRRYSDFVWLLEFLLKKYPLRVIPGLPPKKFTGMFLTSAILMFFSRISSIALDTFVTFL</sequence>
<dbReference type="PANTHER" id="PTHR47554:SF1">
    <property type="entry name" value="SORTING NEXIN MVP1"/>
    <property type="match status" value="1"/>
</dbReference>
<dbReference type="InterPro" id="IPR036871">
    <property type="entry name" value="PX_dom_sf"/>
</dbReference>
<dbReference type="InterPro" id="IPR001683">
    <property type="entry name" value="PX_dom"/>
</dbReference>
<evidence type="ECO:0000256" key="2">
    <source>
        <dbReference type="ARBA" id="ARBA00014268"/>
    </source>
</evidence>
<organism evidence="4 5">
    <name type="scientific">Australozyma saopauloensis</name>
    <dbReference type="NCBI Taxonomy" id="291208"/>
    <lineage>
        <taxon>Eukaryota</taxon>
        <taxon>Fungi</taxon>
        <taxon>Dikarya</taxon>
        <taxon>Ascomycota</taxon>
        <taxon>Saccharomycotina</taxon>
        <taxon>Pichiomycetes</taxon>
        <taxon>Metschnikowiaceae</taxon>
        <taxon>Australozyma</taxon>
    </lineage>
</organism>
<comment type="subcellular location">
    <subcellularLocation>
        <location evidence="1">Membrane</location>
        <topology evidence="1">Peripheral membrane protein</topology>
        <orientation evidence="1">Cytoplasmic side</orientation>
    </subcellularLocation>
</comment>
<dbReference type="GO" id="GO:0006623">
    <property type="term" value="P:protein targeting to vacuole"/>
    <property type="evidence" value="ECO:0007669"/>
    <property type="project" value="TreeGrafter"/>
</dbReference>
<keyword evidence="5" id="KW-1185">Reference proteome</keyword>
<dbReference type="EMBL" id="CP138894">
    <property type="protein sequence ID" value="WPK23701.1"/>
    <property type="molecule type" value="Genomic_DNA"/>
</dbReference>
<dbReference type="AlphaFoldDB" id="A0AAX4H5A5"/>
<dbReference type="GO" id="GO:0016020">
    <property type="term" value="C:membrane"/>
    <property type="evidence" value="ECO:0007669"/>
    <property type="project" value="UniProtKB-SubCell"/>
</dbReference>
<dbReference type="SUPFAM" id="SSF64268">
    <property type="entry name" value="PX domain"/>
    <property type="match status" value="1"/>
</dbReference>
<dbReference type="InterPro" id="IPR028662">
    <property type="entry name" value="SNX8/Mvp1"/>
</dbReference>
<dbReference type="Pfam" id="PF00787">
    <property type="entry name" value="PX"/>
    <property type="match status" value="1"/>
</dbReference>
<evidence type="ECO:0000313" key="4">
    <source>
        <dbReference type="EMBL" id="WPK23701.1"/>
    </source>
</evidence>
<reference evidence="4 5" key="1">
    <citation type="submission" date="2023-10" db="EMBL/GenBank/DDBJ databases">
        <title>Draft Genome Sequence of Candida saopaulonensis from a very Premature Infant with Sepsis.</title>
        <authorList>
            <person name="Ning Y."/>
            <person name="Dai R."/>
            <person name="Xiao M."/>
            <person name="Xu Y."/>
            <person name="Yan Q."/>
            <person name="Zhang L."/>
        </authorList>
    </citation>
    <scope>NUCLEOTIDE SEQUENCE [LARGE SCALE GENOMIC DNA]</scope>
    <source>
        <strain evidence="4 5">19XY460</strain>
    </source>
</reference>
<evidence type="ECO:0000256" key="1">
    <source>
        <dbReference type="ARBA" id="ARBA00004287"/>
    </source>
</evidence>
<evidence type="ECO:0000259" key="3">
    <source>
        <dbReference type="PROSITE" id="PS50195"/>
    </source>
</evidence>
<dbReference type="GO" id="GO:0005829">
    <property type="term" value="C:cytosol"/>
    <property type="evidence" value="ECO:0007669"/>
    <property type="project" value="GOC"/>
</dbReference>
<protein>
    <recommendedName>
        <fullName evidence="2">Sorting nexin MVP1</fullName>
    </recommendedName>
</protein>
<dbReference type="PANTHER" id="PTHR47554">
    <property type="entry name" value="SORTING NEXIN MVP1"/>
    <property type="match status" value="1"/>
</dbReference>
<dbReference type="KEGG" id="asau:88172011"/>
<dbReference type="GO" id="GO:0005768">
    <property type="term" value="C:endosome"/>
    <property type="evidence" value="ECO:0007669"/>
    <property type="project" value="TreeGrafter"/>
</dbReference>
<dbReference type="GO" id="GO:0032266">
    <property type="term" value="F:phosphatidylinositol-3-phosphate binding"/>
    <property type="evidence" value="ECO:0007669"/>
    <property type="project" value="TreeGrafter"/>
</dbReference>
<dbReference type="GeneID" id="88172011"/>
<accession>A0AAX4H5A5</accession>
<dbReference type="Proteomes" id="UP001338582">
    <property type="component" value="Chromosome 1"/>
</dbReference>
<dbReference type="Gene3D" id="3.30.1520.10">
    <property type="entry name" value="Phox-like domain"/>
    <property type="match status" value="1"/>
</dbReference>
<dbReference type="PROSITE" id="PS50195">
    <property type="entry name" value="PX"/>
    <property type="match status" value="1"/>
</dbReference>
<name>A0AAX4H5A5_9ASCO</name>